<sequence>MSTGQRAFDGYQFDNCLAIKIIRGLRPEIASETLDCYIEFAKECMN</sequence>
<name>A0A9N9K5Y0_9GLOM</name>
<dbReference type="OrthoDB" id="2480622at2759"/>
<organism evidence="1 2">
    <name type="scientific">Cetraspora pellucida</name>
    <dbReference type="NCBI Taxonomy" id="1433469"/>
    <lineage>
        <taxon>Eukaryota</taxon>
        <taxon>Fungi</taxon>
        <taxon>Fungi incertae sedis</taxon>
        <taxon>Mucoromycota</taxon>
        <taxon>Glomeromycotina</taxon>
        <taxon>Glomeromycetes</taxon>
        <taxon>Diversisporales</taxon>
        <taxon>Gigasporaceae</taxon>
        <taxon>Cetraspora</taxon>
    </lineage>
</organism>
<gene>
    <name evidence="1" type="ORF">CPELLU_LOCUS18909</name>
</gene>
<proteinExistence type="predicted"/>
<feature type="non-terminal residue" evidence="1">
    <location>
        <position position="46"/>
    </location>
</feature>
<comment type="caution">
    <text evidence="1">The sequence shown here is derived from an EMBL/GenBank/DDBJ whole genome shotgun (WGS) entry which is preliminary data.</text>
</comment>
<protein>
    <submittedName>
        <fullName evidence="1">7828_t:CDS:1</fullName>
    </submittedName>
</protein>
<evidence type="ECO:0000313" key="2">
    <source>
        <dbReference type="Proteomes" id="UP000789759"/>
    </source>
</evidence>
<dbReference type="Proteomes" id="UP000789759">
    <property type="component" value="Unassembled WGS sequence"/>
</dbReference>
<accession>A0A9N9K5Y0</accession>
<dbReference type="EMBL" id="CAJVQA010040868">
    <property type="protein sequence ID" value="CAG8813424.1"/>
    <property type="molecule type" value="Genomic_DNA"/>
</dbReference>
<evidence type="ECO:0000313" key="1">
    <source>
        <dbReference type="EMBL" id="CAG8813424.1"/>
    </source>
</evidence>
<keyword evidence="2" id="KW-1185">Reference proteome</keyword>
<dbReference type="AlphaFoldDB" id="A0A9N9K5Y0"/>
<reference evidence="1" key="1">
    <citation type="submission" date="2021-06" db="EMBL/GenBank/DDBJ databases">
        <authorList>
            <person name="Kallberg Y."/>
            <person name="Tangrot J."/>
            <person name="Rosling A."/>
        </authorList>
    </citation>
    <scope>NUCLEOTIDE SEQUENCE</scope>
    <source>
        <strain evidence="1">FL966</strain>
    </source>
</reference>